<reference evidence="1" key="1">
    <citation type="journal article" date="2023" name="PLoS Negl. Trop. Dis.">
        <title>A genome sequence for Biomphalaria pfeifferi, the major vector snail for the human-infecting parasite Schistosoma mansoni.</title>
        <authorList>
            <person name="Bu L."/>
            <person name="Lu L."/>
            <person name="Laidemitt M.R."/>
            <person name="Zhang S.M."/>
            <person name="Mutuku M."/>
            <person name="Mkoji G."/>
            <person name="Steinauer M."/>
            <person name="Loker E.S."/>
        </authorList>
    </citation>
    <scope>NUCLEOTIDE SEQUENCE</scope>
    <source>
        <strain evidence="1">KasaAsao</strain>
    </source>
</reference>
<evidence type="ECO:0000313" key="1">
    <source>
        <dbReference type="EMBL" id="KAK0056544.1"/>
    </source>
</evidence>
<feature type="non-terminal residue" evidence="1">
    <location>
        <position position="1"/>
    </location>
</feature>
<proteinExistence type="predicted"/>
<comment type="caution">
    <text evidence="1">The sequence shown here is derived from an EMBL/GenBank/DDBJ whole genome shotgun (WGS) entry which is preliminary data.</text>
</comment>
<protein>
    <submittedName>
        <fullName evidence="1">Endothelin-converting enzyme 2</fullName>
    </submittedName>
</protein>
<keyword evidence="2" id="KW-1185">Reference proteome</keyword>
<dbReference type="AlphaFoldDB" id="A0AAD8BMR6"/>
<accession>A0AAD8BMR6</accession>
<dbReference type="EMBL" id="JASAOG010000061">
    <property type="protein sequence ID" value="KAK0056544.1"/>
    <property type="molecule type" value="Genomic_DNA"/>
</dbReference>
<reference evidence="1" key="2">
    <citation type="submission" date="2023-04" db="EMBL/GenBank/DDBJ databases">
        <authorList>
            <person name="Bu L."/>
            <person name="Lu L."/>
            <person name="Laidemitt M.R."/>
            <person name="Zhang S.M."/>
            <person name="Mutuku M."/>
            <person name="Mkoji G."/>
            <person name="Steinauer M."/>
            <person name="Loker E.S."/>
        </authorList>
    </citation>
    <scope>NUCLEOTIDE SEQUENCE</scope>
    <source>
        <strain evidence="1">KasaAsao</strain>
        <tissue evidence="1">Whole Snail</tissue>
    </source>
</reference>
<evidence type="ECO:0000313" key="2">
    <source>
        <dbReference type="Proteomes" id="UP001233172"/>
    </source>
</evidence>
<organism evidence="1 2">
    <name type="scientific">Biomphalaria pfeifferi</name>
    <name type="common">Bloodfluke planorb</name>
    <name type="synonym">Freshwater snail</name>
    <dbReference type="NCBI Taxonomy" id="112525"/>
    <lineage>
        <taxon>Eukaryota</taxon>
        <taxon>Metazoa</taxon>
        <taxon>Spiralia</taxon>
        <taxon>Lophotrochozoa</taxon>
        <taxon>Mollusca</taxon>
        <taxon>Gastropoda</taxon>
        <taxon>Heterobranchia</taxon>
        <taxon>Euthyneura</taxon>
        <taxon>Panpulmonata</taxon>
        <taxon>Hygrophila</taxon>
        <taxon>Lymnaeoidea</taxon>
        <taxon>Planorbidae</taxon>
        <taxon>Biomphalaria</taxon>
    </lineage>
</organism>
<gene>
    <name evidence="1" type="ORF">Bpfe_014040</name>
</gene>
<sequence length="62" mass="7068">VRQNGLMNDVQPKSNRNPFDALAFKEAFMNETVPLALLLGGEEQTAREKLEVVYEFQKNLSK</sequence>
<feature type="non-terminal residue" evidence="1">
    <location>
        <position position="62"/>
    </location>
</feature>
<name>A0AAD8BMR6_BIOPF</name>
<dbReference type="Proteomes" id="UP001233172">
    <property type="component" value="Unassembled WGS sequence"/>
</dbReference>